<evidence type="ECO:0000313" key="2">
    <source>
        <dbReference type="Proteomes" id="UP000217790"/>
    </source>
</evidence>
<gene>
    <name evidence="1" type="ORF">ARMGADRAFT_1035393</name>
</gene>
<dbReference type="EMBL" id="KZ293683">
    <property type="protein sequence ID" value="PBK86514.1"/>
    <property type="molecule type" value="Genomic_DNA"/>
</dbReference>
<protein>
    <submittedName>
        <fullName evidence="1">Uncharacterized protein</fullName>
    </submittedName>
</protein>
<sequence>MALVEVPNRGLLQYLLLHLLPPFIGSSVWNDSKVVLAARVLPLGKGAEGLLQLLLLIIVSCSYVPYLVPGSWAILLSVPVGEDPCHDGFATVLVPDGLSSVLPPDVPGGSLFEAEEFVVPDSELWPVKVRAAGVEQVSGRSWLPPMVKSEGSSPCCCLRTKGMGSELESVALESEGNRPAGCQGQGMGRGQSSLRALVVASGCGMTTWATGVATRSGPPRLSEIGGDIIWSSCPGQGGVRSQGSANIARSWDCVSGWTEPALPTREVFGGRGVREGGHGPRSDIVLRELSGPIWSGGDKESLPLKKSVDLFLVSEEDECGEKDSQGSLMSLSLLDKVVMRSLVMALFRERFSLLVCQWGIEKSFELTVRPELRENKQVQTVAVLRSYNHHCGGKYASSEKGTIRRLALKMIGNCLITMRSGTNVEVVQFSTGADVMLRCQDAKVLRCRGAKIR</sequence>
<keyword evidence="2" id="KW-1185">Reference proteome</keyword>
<evidence type="ECO:0000313" key="1">
    <source>
        <dbReference type="EMBL" id="PBK86514.1"/>
    </source>
</evidence>
<reference evidence="2" key="1">
    <citation type="journal article" date="2017" name="Nat. Ecol. Evol.">
        <title>Genome expansion and lineage-specific genetic innovations in the forest pathogenic fungi Armillaria.</title>
        <authorList>
            <person name="Sipos G."/>
            <person name="Prasanna A.N."/>
            <person name="Walter M.C."/>
            <person name="O'Connor E."/>
            <person name="Balint B."/>
            <person name="Krizsan K."/>
            <person name="Kiss B."/>
            <person name="Hess J."/>
            <person name="Varga T."/>
            <person name="Slot J."/>
            <person name="Riley R."/>
            <person name="Boka B."/>
            <person name="Rigling D."/>
            <person name="Barry K."/>
            <person name="Lee J."/>
            <person name="Mihaltcheva S."/>
            <person name="LaButti K."/>
            <person name="Lipzen A."/>
            <person name="Waldron R."/>
            <person name="Moloney N.M."/>
            <person name="Sperisen C."/>
            <person name="Kredics L."/>
            <person name="Vagvoelgyi C."/>
            <person name="Patrignani A."/>
            <person name="Fitzpatrick D."/>
            <person name="Nagy I."/>
            <person name="Doyle S."/>
            <person name="Anderson J.B."/>
            <person name="Grigoriev I.V."/>
            <person name="Gueldener U."/>
            <person name="Muensterkoetter M."/>
            <person name="Nagy L.G."/>
        </authorList>
    </citation>
    <scope>NUCLEOTIDE SEQUENCE [LARGE SCALE GENOMIC DNA]</scope>
    <source>
        <strain evidence="2">Ar21-2</strain>
    </source>
</reference>
<dbReference type="Proteomes" id="UP000217790">
    <property type="component" value="Unassembled WGS sequence"/>
</dbReference>
<dbReference type="InParanoid" id="A0A2H3CYF5"/>
<name>A0A2H3CYF5_ARMGA</name>
<dbReference type="AlphaFoldDB" id="A0A2H3CYF5"/>
<proteinExistence type="predicted"/>
<organism evidence="1 2">
    <name type="scientific">Armillaria gallica</name>
    <name type="common">Bulbous honey fungus</name>
    <name type="synonym">Armillaria bulbosa</name>
    <dbReference type="NCBI Taxonomy" id="47427"/>
    <lineage>
        <taxon>Eukaryota</taxon>
        <taxon>Fungi</taxon>
        <taxon>Dikarya</taxon>
        <taxon>Basidiomycota</taxon>
        <taxon>Agaricomycotina</taxon>
        <taxon>Agaricomycetes</taxon>
        <taxon>Agaricomycetidae</taxon>
        <taxon>Agaricales</taxon>
        <taxon>Marasmiineae</taxon>
        <taxon>Physalacriaceae</taxon>
        <taxon>Armillaria</taxon>
    </lineage>
</organism>
<accession>A0A2H3CYF5</accession>